<sequence length="331" mass="36431">MGSFKPLVPVRSNRPLELQRGNPLRYRYTLAGNREFPLGTTALLTVANTYGQTVGAYVGVVGGKYIDFAEAADISDTLARTDSWQLFVTYPSETMPTLLEQGQVIRIEAPYPDAPPQSSEFDGVAYEYHFGTPGLLTDPAWRIMNGHPRVYDNSLRSLPNAVAAGTLLTGLTPWDDVAMLWFAPLQTDAVRLTYNTIRAHDNSNGEMWTVICSNYDMTNWAGFHHKQVFGIGSWDSDTISVVTGTGPTTFVNRVSASKDTQDNQIYTAEFNPITNTFTLYVGTNMTPVVSWTDTTSVVDHGPGERYVGFGFKSTILDAGVQVSDWIIADTP</sequence>
<dbReference type="Pfam" id="PF23926">
    <property type="entry name" value="LtfC"/>
    <property type="match status" value="1"/>
</dbReference>
<dbReference type="GeneID" id="63210259"/>
<protein>
    <recommendedName>
        <fullName evidence="1">LtfC/p132/Gp6 beta-sandwich domain-containing protein</fullName>
    </recommendedName>
</protein>
<dbReference type="InterPro" id="IPR055688">
    <property type="entry name" value="LtfC/p132/Gp6_b-sand"/>
</dbReference>
<feature type="domain" description="LtfC/p132/Gp6 beta-sandwich" evidence="1">
    <location>
        <begin position="13"/>
        <end position="106"/>
    </location>
</feature>
<reference evidence="3" key="2">
    <citation type="journal article" date="2021" name="Microbiol. Resour. Announc.">
        <title>Genome Sequences of Subcluster M2 Mycobacteriophages Estes and Aziz.</title>
        <authorList>
            <person name="Fitzgerald S.K."/>
            <person name="Johnson E.H."/>
            <person name="Storz S.H.R."/>
            <person name="Ballard C."/>
            <person name="Battaglia S."/>
            <person name="Boice M."/>
            <person name="Bramwell-Butcher J."/>
            <person name="Dedinsky M."/>
            <person name="DeKlotz J."/>
            <person name="Diaz I."/>
            <person name="Engley A."/>
            <person name="Ernst L."/>
            <person name="Gonzales E."/>
            <person name="Groscost A."/>
            <person name="Grosser P."/>
            <person name="Haider A."/>
            <person name="Harrison M."/>
            <person name="Husler K."/>
            <person name="Lau J."/>
            <person name="Monlux M."/>
            <person name="Paratore J."/>
            <person name="Ruesch T."/>
            <person name="Schlesinger M."/>
            <person name="Scholes A."/>
            <person name="Poxleitner M.K."/>
            <person name="Anders K.R."/>
        </authorList>
    </citation>
    <scope>NUCLEOTIDE SEQUENCE [LARGE SCALE GENOMIC DNA]</scope>
</reference>
<evidence type="ECO:0000313" key="3">
    <source>
        <dbReference type="Proteomes" id="UP000515890"/>
    </source>
</evidence>
<keyword evidence="3" id="KW-1185">Reference proteome</keyword>
<gene>
    <name evidence="2" type="primary">39</name>
    <name evidence="2" type="ORF">SEA_AZIZ_39</name>
</gene>
<dbReference type="Proteomes" id="UP000515890">
    <property type="component" value="Segment"/>
</dbReference>
<organism evidence="2 3">
    <name type="scientific">Mycobacterium phage Aziz</name>
    <dbReference type="NCBI Taxonomy" id="2762281"/>
    <lineage>
        <taxon>Viruses</taxon>
        <taxon>Duplodnaviria</taxon>
        <taxon>Heunggongvirae</taxon>
        <taxon>Uroviricota</taxon>
        <taxon>Caudoviricetes</taxon>
        <taxon>Vilmaviridae</taxon>
        <taxon>Mclasvirinae</taxon>
        <taxon>Reyvirus</taxon>
        <taxon>Reyvirus aziz</taxon>
    </lineage>
</organism>
<dbReference type="RefSeq" id="YP_010013644.1">
    <property type="nucleotide sequence ID" value="NC_053513.1"/>
</dbReference>
<proteinExistence type="predicted"/>
<dbReference type="EMBL" id="MT658802">
    <property type="protein sequence ID" value="QNJ56699.1"/>
    <property type="molecule type" value="Genomic_DNA"/>
</dbReference>
<accession>A0A7G8LHH7</accession>
<name>A0A7G8LHH7_9CAUD</name>
<dbReference type="KEGG" id="vg:63210259"/>
<evidence type="ECO:0000313" key="2">
    <source>
        <dbReference type="EMBL" id="QNJ56699.1"/>
    </source>
</evidence>
<evidence type="ECO:0000259" key="1">
    <source>
        <dbReference type="Pfam" id="PF23926"/>
    </source>
</evidence>
<reference evidence="2 3" key="1">
    <citation type="submission" date="2020-06" db="EMBL/GenBank/DDBJ databases">
        <authorList>
            <person name="Ruesch T."/>
            <person name="Stepniewski C."/>
            <person name="Ballard C."/>
            <person name="Battaglia S."/>
            <person name="Diaz I."/>
            <person name="Engley A."/>
            <person name="Erickson A."/>
            <person name="Ernst L."/>
            <person name="Gonzales E."/>
            <person name="Haider A."/>
            <person name="Harrison M."/>
            <person name="Moore J."/>
            <person name="Paratore J."/>
            <person name="Rafanan A."/>
            <person name="Storz S."/>
            <person name="Poxleitner M.K."/>
            <person name="Anders K.R."/>
            <person name="Garlena R.A."/>
            <person name="Russell D.A."/>
            <person name="Pope W.H."/>
            <person name="Jacobs-Sera D."/>
            <person name="Hatfull G.F."/>
        </authorList>
    </citation>
    <scope>NUCLEOTIDE SEQUENCE [LARGE SCALE GENOMIC DNA]</scope>
</reference>